<dbReference type="InterPro" id="IPR002051">
    <property type="entry name" value="Haem_Oase"/>
</dbReference>
<dbReference type="GO" id="GO:0006788">
    <property type="term" value="P:heme oxidation"/>
    <property type="evidence" value="ECO:0007669"/>
    <property type="project" value="InterPro"/>
</dbReference>
<keyword evidence="6" id="KW-1185">Reference proteome</keyword>
<dbReference type="EMBL" id="ML995489">
    <property type="protein sequence ID" value="KAF2140759.1"/>
    <property type="molecule type" value="Genomic_DNA"/>
</dbReference>
<dbReference type="InterPro" id="IPR016084">
    <property type="entry name" value="Haem_Oase-like_multi-hlx"/>
</dbReference>
<evidence type="ECO:0008006" key="7">
    <source>
        <dbReference type="Google" id="ProtNLM"/>
    </source>
</evidence>
<dbReference type="Proteomes" id="UP000799438">
    <property type="component" value="Unassembled WGS sequence"/>
</dbReference>
<gene>
    <name evidence="5" type="ORF">K452DRAFT_50911</name>
</gene>
<evidence type="ECO:0000256" key="3">
    <source>
        <dbReference type="ARBA" id="ARBA00023004"/>
    </source>
</evidence>
<dbReference type="OrthoDB" id="652091at2759"/>
<proteinExistence type="predicted"/>
<reference evidence="5" key="1">
    <citation type="journal article" date="2020" name="Stud. Mycol.">
        <title>101 Dothideomycetes genomes: a test case for predicting lifestyles and emergence of pathogens.</title>
        <authorList>
            <person name="Haridas S."/>
            <person name="Albert R."/>
            <person name="Binder M."/>
            <person name="Bloem J."/>
            <person name="Labutti K."/>
            <person name="Salamov A."/>
            <person name="Andreopoulos B."/>
            <person name="Baker S."/>
            <person name="Barry K."/>
            <person name="Bills G."/>
            <person name="Bluhm B."/>
            <person name="Cannon C."/>
            <person name="Castanera R."/>
            <person name="Culley D."/>
            <person name="Daum C."/>
            <person name="Ezra D."/>
            <person name="Gonzalez J."/>
            <person name="Henrissat B."/>
            <person name="Kuo A."/>
            <person name="Liang C."/>
            <person name="Lipzen A."/>
            <person name="Lutzoni F."/>
            <person name="Magnuson J."/>
            <person name="Mondo S."/>
            <person name="Nolan M."/>
            <person name="Ohm R."/>
            <person name="Pangilinan J."/>
            <person name="Park H.-J."/>
            <person name="Ramirez L."/>
            <person name="Alfaro M."/>
            <person name="Sun H."/>
            <person name="Tritt A."/>
            <person name="Yoshinaga Y."/>
            <person name="Zwiers L.-H."/>
            <person name="Turgeon B."/>
            <person name="Goodwin S."/>
            <person name="Spatafora J."/>
            <person name="Crous P."/>
            <person name="Grigoriev I."/>
        </authorList>
    </citation>
    <scope>NUCLEOTIDE SEQUENCE</scope>
    <source>
        <strain evidence="5">CBS 121167</strain>
    </source>
</reference>
<keyword evidence="2" id="KW-0479">Metal-binding</keyword>
<evidence type="ECO:0000313" key="6">
    <source>
        <dbReference type="Proteomes" id="UP000799438"/>
    </source>
</evidence>
<organism evidence="5 6">
    <name type="scientific">Aplosporella prunicola CBS 121167</name>
    <dbReference type="NCBI Taxonomy" id="1176127"/>
    <lineage>
        <taxon>Eukaryota</taxon>
        <taxon>Fungi</taxon>
        <taxon>Dikarya</taxon>
        <taxon>Ascomycota</taxon>
        <taxon>Pezizomycotina</taxon>
        <taxon>Dothideomycetes</taxon>
        <taxon>Dothideomycetes incertae sedis</taxon>
        <taxon>Botryosphaeriales</taxon>
        <taxon>Aplosporellaceae</taxon>
        <taxon>Aplosporella</taxon>
    </lineage>
</organism>
<keyword evidence="1" id="KW-0349">Heme</keyword>
<dbReference type="Gene3D" id="1.20.910.10">
    <property type="entry name" value="Heme oxygenase-like"/>
    <property type="match status" value="1"/>
</dbReference>
<protein>
    <recommendedName>
        <fullName evidence="7">Heme oxygenase-like protein</fullName>
    </recommendedName>
</protein>
<dbReference type="PANTHER" id="PTHR10720:SF0">
    <property type="entry name" value="HEME OXYGENASE"/>
    <property type="match status" value="1"/>
</dbReference>
<dbReference type="GO" id="GO:0004392">
    <property type="term" value="F:heme oxygenase (decyclizing) activity"/>
    <property type="evidence" value="ECO:0007669"/>
    <property type="project" value="InterPro"/>
</dbReference>
<dbReference type="Pfam" id="PF01126">
    <property type="entry name" value="Heme_oxygenase"/>
    <property type="match status" value="1"/>
</dbReference>
<dbReference type="InterPro" id="IPR016053">
    <property type="entry name" value="Haem_Oase-like"/>
</dbReference>
<dbReference type="GO" id="GO:0046872">
    <property type="term" value="F:metal ion binding"/>
    <property type="evidence" value="ECO:0007669"/>
    <property type="project" value="UniProtKB-KW"/>
</dbReference>
<dbReference type="AlphaFoldDB" id="A0A6A6B978"/>
<dbReference type="GeneID" id="54304273"/>
<keyword evidence="3" id="KW-0408">Iron</keyword>
<evidence type="ECO:0000256" key="2">
    <source>
        <dbReference type="ARBA" id="ARBA00022723"/>
    </source>
</evidence>
<dbReference type="RefSeq" id="XP_033396472.1">
    <property type="nucleotide sequence ID" value="XM_033546766.1"/>
</dbReference>
<evidence type="ECO:0000313" key="5">
    <source>
        <dbReference type="EMBL" id="KAF2140759.1"/>
    </source>
</evidence>
<feature type="region of interest" description="Disordered" evidence="4">
    <location>
        <begin position="1"/>
        <end position="21"/>
    </location>
</feature>
<sequence>MTTAETGPEVPSASGAGAPPALSQEINTATRSVHTSLNRLITARLPLALPPHAPSPRVYALGLQHFAHVYLAFEAAWGDIVAQSSGSDTDTAAALEESWSSVSASSSSATLTPSSSSSSIADNNTNGLPDPIAATTHALLASLLPPGLTRTARLRADLAALLALPTPAAVDASLARSLASSPAAAAFVAHIRAAVAARPHVLLAYAWVMYMAVFSGGRWIRGQFLGAGEEWWRTSTTEKKAEGGEGAPKLDLAATGLAFFHFPGTHDGEDIKAAFKAQLSAAELLLTPAQRADILAEAGTIFARCEGLVHELDGLFSTLLPPAMAAEQTYDAALAAHAGAAGGEKRCPASSASAAMLQQQWQWQQQQQREKRAWRRAAGAAAGALLLGGAGWYAACAVGEALRVGWEAGWAEVGAMAAVGA</sequence>
<name>A0A6A6B978_9PEZI</name>
<accession>A0A6A6B978</accession>
<dbReference type="PANTHER" id="PTHR10720">
    <property type="entry name" value="HEME OXYGENASE"/>
    <property type="match status" value="1"/>
</dbReference>
<dbReference type="CDD" id="cd19165">
    <property type="entry name" value="HemeO"/>
    <property type="match status" value="1"/>
</dbReference>
<evidence type="ECO:0000256" key="1">
    <source>
        <dbReference type="ARBA" id="ARBA00022617"/>
    </source>
</evidence>
<evidence type="ECO:0000256" key="4">
    <source>
        <dbReference type="SAM" id="MobiDB-lite"/>
    </source>
</evidence>
<dbReference type="SUPFAM" id="SSF48613">
    <property type="entry name" value="Heme oxygenase-like"/>
    <property type="match status" value="1"/>
</dbReference>
<feature type="compositionally biased region" description="Low complexity" evidence="4">
    <location>
        <begin position="11"/>
        <end position="21"/>
    </location>
</feature>